<dbReference type="AlphaFoldDB" id="Q5QMX7"/>
<organism evidence="2">
    <name type="scientific">Oryza sativa subsp. japonica</name>
    <name type="common">Rice</name>
    <dbReference type="NCBI Taxonomy" id="39947"/>
    <lineage>
        <taxon>Eukaryota</taxon>
        <taxon>Viridiplantae</taxon>
        <taxon>Streptophyta</taxon>
        <taxon>Embryophyta</taxon>
        <taxon>Tracheophyta</taxon>
        <taxon>Spermatophyta</taxon>
        <taxon>Magnoliopsida</taxon>
        <taxon>Liliopsida</taxon>
        <taxon>Poales</taxon>
        <taxon>Poaceae</taxon>
        <taxon>BOP clade</taxon>
        <taxon>Oryzoideae</taxon>
        <taxon>Oryzeae</taxon>
        <taxon>Oryzinae</taxon>
        <taxon>Oryza</taxon>
        <taxon>Oryza sativa</taxon>
    </lineage>
</organism>
<reference evidence="2" key="1">
    <citation type="journal article" date="2002" name="Nature">
        <title>The genome sequence and structure of rice chromosome 1.</title>
        <authorList>
            <person name="Sasaki T."/>
            <person name="Matsumoto T."/>
            <person name="Yamamoto K."/>
            <person name="Sakata K."/>
            <person name="Baba T."/>
            <person name="Katayose Y."/>
            <person name="Wu J."/>
            <person name="Niimura Y."/>
            <person name="Cheng Z."/>
            <person name="Nagamura Y."/>
            <person name="Antonio B.A."/>
            <person name="Kanamori H."/>
            <person name="Hosokawa S."/>
            <person name="Masukawa M."/>
            <person name="Arikawa K."/>
            <person name="Chiden Y."/>
            <person name="Hayashi M."/>
            <person name="Okamoto M."/>
            <person name="Ando T."/>
            <person name="Aoki H."/>
            <person name="Arita K."/>
            <person name="Hamada M."/>
            <person name="Harada C."/>
            <person name="Hijishita S."/>
            <person name="Honda M."/>
            <person name="Ichikawa Y."/>
            <person name="Idonuma A."/>
            <person name="Iijima M."/>
            <person name="Ikeda M."/>
            <person name="Ikeno M."/>
            <person name="Itoh S."/>
            <person name="Itoh T."/>
            <person name="Itoh Y."/>
            <person name="Itoh Y."/>
            <person name="Iwabuchi A."/>
            <person name="Kamiya K."/>
            <person name="Karasawa W."/>
            <person name="Katagiri S."/>
            <person name="Kikuta A."/>
            <person name="Kobayashi N."/>
            <person name="Kono I."/>
            <person name="Machita K."/>
            <person name="Maehara T."/>
            <person name="Mizuno H."/>
            <person name="Mizubayashi T."/>
            <person name="Mukai Y."/>
            <person name="Nagasaki H."/>
            <person name="Nakashima M."/>
            <person name="Nakama Y."/>
            <person name="Nakamichi Y."/>
            <person name="Nakamura M."/>
            <person name="Namiki N."/>
            <person name="Negishi M."/>
            <person name="Ohta I."/>
            <person name="Ono N."/>
            <person name="Saji S."/>
            <person name="Sakai K."/>
            <person name="Shibata M."/>
            <person name="Shimokawa T."/>
            <person name="Shomura A."/>
            <person name="Song J."/>
            <person name="Takazaki Y."/>
            <person name="Terasawa K."/>
            <person name="Tsuji K."/>
            <person name="Waki K."/>
            <person name="Yamagata H."/>
            <person name="Yamane H."/>
            <person name="Yoshiki S."/>
            <person name="Yoshihara R."/>
            <person name="Yukawa K."/>
            <person name="Zhong H."/>
            <person name="Iwama H."/>
            <person name="Endo T."/>
            <person name="Ito H."/>
            <person name="Hahn J.H."/>
            <person name="Kim H.I."/>
            <person name="Eun M.Y."/>
            <person name="Yano M."/>
            <person name="Jiang J."/>
            <person name="Gojobori T."/>
        </authorList>
    </citation>
    <scope>NUCLEOTIDE SEQUENCE [LARGE SCALE GENOMIC DNA]</scope>
</reference>
<name>Q5QMX7_ORYSJ</name>
<gene>
    <name evidence="2" type="primary">B1046G12.25</name>
</gene>
<accession>Q5QMX7</accession>
<evidence type="ECO:0000313" key="2">
    <source>
        <dbReference type="EMBL" id="BAD73226.1"/>
    </source>
</evidence>
<protein>
    <submittedName>
        <fullName evidence="2">Uncharacterized protein B1046G12.25</fullName>
    </submittedName>
</protein>
<evidence type="ECO:0000256" key="1">
    <source>
        <dbReference type="SAM" id="MobiDB-lite"/>
    </source>
</evidence>
<proteinExistence type="predicted"/>
<dbReference type="EMBL" id="AP003200">
    <property type="protein sequence ID" value="BAD73226.1"/>
    <property type="molecule type" value="Genomic_DNA"/>
</dbReference>
<sequence>MVGPARRPGRRRVEAVRRCALRTPLNLNRRRQHLSARARQQGPDGEGVGSRAASSVAVLLVDHPAAGANISAPPHAVLLVVHGRRERGGRGDRPSRRLRISVPYLRTAAGRESGEVAAG</sequence>
<feature type="region of interest" description="Disordered" evidence="1">
    <location>
        <begin position="24"/>
        <end position="53"/>
    </location>
</feature>